<evidence type="ECO:0000313" key="2">
    <source>
        <dbReference type="Proteomes" id="UP000013940"/>
    </source>
</evidence>
<dbReference type="HOGENOM" id="CLU_408183_0_0_6"/>
<gene>
    <name evidence="1" type="ORF">PFLCHA0_c03500</name>
</gene>
<reference evidence="2" key="1">
    <citation type="journal article" date="2014" name="Genome Announc.">
        <title>Full-genome sequence of the plant growth-promoting bacterium Pseudomonas protegens CHA0.</title>
        <authorList>
            <person name="Jousset A."/>
            <person name="Schuldes J."/>
            <person name="Keel C."/>
            <person name="Maurhofer M."/>
            <person name="Daniel R."/>
            <person name="Scheu S."/>
            <person name="Thuermer A."/>
        </authorList>
    </citation>
    <scope>NUCLEOTIDE SEQUENCE [LARGE SCALE GENOMIC DNA]</scope>
    <source>
        <strain evidence="2">DSM 19095 / LMG 27888 / CFBP 6595 / CHA0</strain>
    </source>
</reference>
<evidence type="ECO:0008006" key="3">
    <source>
        <dbReference type="Google" id="ProtNLM"/>
    </source>
</evidence>
<dbReference type="KEGG" id="pprc:PFLCHA0_c03500"/>
<organism evidence="1 2">
    <name type="scientific">Pseudomonas protegens (strain DSM 19095 / LMG 27888 / CFBP 6595 / CHA0)</name>
    <dbReference type="NCBI Taxonomy" id="1124983"/>
    <lineage>
        <taxon>Bacteria</taxon>
        <taxon>Pseudomonadati</taxon>
        <taxon>Pseudomonadota</taxon>
        <taxon>Gammaproteobacteria</taxon>
        <taxon>Pseudomonadales</taxon>
        <taxon>Pseudomonadaceae</taxon>
        <taxon>Pseudomonas</taxon>
    </lineage>
</organism>
<dbReference type="EMBL" id="CP003190">
    <property type="protein sequence ID" value="AGL82150.1"/>
    <property type="molecule type" value="Genomic_DNA"/>
</dbReference>
<name>A0A2C9EES4_PSEPH</name>
<evidence type="ECO:0000313" key="1">
    <source>
        <dbReference type="EMBL" id="AGL82150.1"/>
    </source>
</evidence>
<dbReference type="GeneID" id="57473332"/>
<sequence length="676" mass="76187">MKDLDMDNAEWELLDLEWHQGFAFVEGALLVEERARDVYLMLQREGRTPAEQACQAATEQFPASPLVEGEPLWRHRVHRHLLRDARADYYALPRYFARYGYHPLQALPVRVCRGLQSLGHDHWRDQCRAYFCHDYGQEVIDGAQPERLALVHPVPENWPAGSVLFSDGDKVFLGARAIASAEQQVRGTNHPAYQVISGQVCRGGVVLHQKDGSPLPIANPDGFQMLAWRWGTDGHSVIVQAQQGSSIAYEYFYRIDNVDLATFSVLNERYAKDARRAYYLTGKTLRYVGDFRLLNRVQSVFDAGGRILSQSEAADPYFAVDDQFVYRNGTRLRGADGPSFRHLGFDYYADRHRVYRRSKPLDVDVESFVVAQLERGEGNYSPLLVGDRHGPLGSDGVIDDTMLQEWSAYFEAHPQLQGYWWHRLQAPSASTAQALRSIGSGFELGSQVHFHGRPINGLDAGSFKLLDTHLCGDANGLYLIPFHRAETRVPERFSSACADHYRALGGPYLTDGQRVFCHSVFYQVPEPMAKADLASFESCGHGWARDKGAVYYYGARKKPLDPAHTRVMGSYAFTATLMFAAGKPLEVEFSPEEVMVPHPDFLQLGTRKLFCGRRPVSAKRIDLASLEFVADRYARDKQRFYQYDGYATLSEISAEQYHQALKKAPAGDAGSESLAF</sequence>
<accession>A0A2C9EES4</accession>
<dbReference type="Proteomes" id="UP000013940">
    <property type="component" value="Chromosome"/>
</dbReference>
<protein>
    <recommendedName>
        <fullName evidence="3">DKNYY family protein</fullName>
    </recommendedName>
</protein>
<dbReference type="eggNOG" id="ENOG5031Q9F">
    <property type="taxonomic scope" value="Bacteria"/>
</dbReference>
<proteinExistence type="predicted"/>
<dbReference type="AlphaFoldDB" id="A0A2C9EES4"/>
<dbReference type="RefSeq" id="WP_015633815.1">
    <property type="nucleotide sequence ID" value="NC_021237.1"/>
</dbReference>